<accession>A0AAV0ESH7</accession>
<reference evidence="1" key="1">
    <citation type="submission" date="2022-07" db="EMBL/GenBank/DDBJ databases">
        <authorList>
            <person name="Macas J."/>
            <person name="Novak P."/>
            <person name="Neumann P."/>
        </authorList>
    </citation>
    <scope>NUCLEOTIDE SEQUENCE</scope>
</reference>
<proteinExistence type="predicted"/>
<organism evidence="1 2">
    <name type="scientific">Cuscuta epithymum</name>
    <dbReference type="NCBI Taxonomy" id="186058"/>
    <lineage>
        <taxon>Eukaryota</taxon>
        <taxon>Viridiplantae</taxon>
        <taxon>Streptophyta</taxon>
        <taxon>Embryophyta</taxon>
        <taxon>Tracheophyta</taxon>
        <taxon>Spermatophyta</taxon>
        <taxon>Magnoliopsida</taxon>
        <taxon>eudicotyledons</taxon>
        <taxon>Gunneridae</taxon>
        <taxon>Pentapetalae</taxon>
        <taxon>asterids</taxon>
        <taxon>lamiids</taxon>
        <taxon>Solanales</taxon>
        <taxon>Convolvulaceae</taxon>
        <taxon>Cuscuteae</taxon>
        <taxon>Cuscuta</taxon>
        <taxon>Cuscuta subgen. Cuscuta</taxon>
    </lineage>
</organism>
<dbReference type="AlphaFoldDB" id="A0AAV0ESH7"/>
<evidence type="ECO:0000313" key="1">
    <source>
        <dbReference type="EMBL" id="CAH9126162.1"/>
    </source>
</evidence>
<comment type="caution">
    <text evidence="1">The sequence shown here is derived from an EMBL/GenBank/DDBJ whole genome shotgun (WGS) entry which is preliminary data.</text>
</comment>
<gene>
    <name evidence="1" type="ORF">CEPIT_LOCUS27317</name>
</gene>
<dbReference type="EMBL" id="CAMAPF010000939">
    <property type="protein sequence ID" value="CAH9126162.1"/>
    <property type="molecule type" value="Genomic_DNA"/>
</dbReference>
<dbReference type="Proteomes" id="UP001152523">
    <property type="component" value="Unassembled WGS sequence"/>
</dbReference>
<keyword evidence="2" id="KW-1185">Reference proteome</keyword>
<sequence>MSIEALQLNFLVVHSSPSFFIFIFIF</sequence>
<name>A0AAV0ESH7_9ASTE</name>
<evidence type="ECO:0000313" key="2">
    <source>
        <dbReference type="Proteomes" id="UP001152523"/>
    </source>
</evidence>
<protein>
    <submittedName>
        <fullName evidence="1">Uncharacterized protein</fullName>
    </submittedName>
</protein>